<dbReference type="PANTHER" id="PTHR30154:SF46">
    <property type="entry name" value="TRANSCRIPTIONAL REGULATORY PROTEIN"/>
    <property type="match status" value="1"/>
</dbReference>
<dbReference type="PRINTS" id="PR00033">
    <property type="entry name" value="HTHASNC"/>
</dbReference>
<feature type="domain" description="HTH asnC-type" evidence="4">
    <location>
        <begin position="10"/>
        <end position="71"/>
    </location>
</feature>
<evidence type="ECO:0000259" key="4">
    <source>
        <dbReference type="PROSITE" id="PS50956"/>
    </source>
</evidence>
<protein>
    <submittedName>
        <fullName evidence="5">Lrp/AsnC family transcriptional regulator</fullName>
    </submittedName>
</protein>
<keyword evidence="3" id="KW-0804">Transcription</keyword>
<dbReference type="Gene3D" id="3.30.70.920">
    <property type="match status" value="1"/>
</dbReference>
<dbReference type="Pfam" id="PF01037">
    <property type="entry name" value="AsnC_trans_reg"/>
    <property type="match status" value="1"/>
</dbReference>
<name>A0ABV1M9Q5_9NEIS</name>
<dbReference type="RefSeq" id="WP_349590814.1">
    <property type="nucleotide sequence ID" value="NZ_JBEFLD010000011.1"/>
</dbReference>
<dbReference type="CDD" id="cd00090">
    <property type="entry name" value="HTH_ARSR"/>
    <property type="match status" value="1"/>
</dbReference>
<gene>
    <name evidence="5" type="ORF">ABNW52_17800</name>
</gene>
<dbReference type="SMART" id="SM00344">
    <property type="entry name" value="HTH_ASNC"/>
    <property type="match status" value="1"/>
</dbReference>
<dbReference type="SUPFAM" id="SSF46785">
    <property type="entry name" value="Winged helix' DNA-binding domain"/>
    <property type="match status" value="1"/>
</dbReference>
<dbReference type="SUPFAM" id="SSF54909">
    <property type="entry name" value="Dimeric alpha+beta barrel"/>
    <property type="match status" value="1"/>
</dbReference>
<accession>A0ABV1M9Q5</accession>
<dbReference type="Gene3D" id="1.10.10.10">
    <property type="entry name" value="Winged helix-like DNA-binding domain superfamily/Winged helix DNA-binding domain"/>
    <property type="match status" value="1"/>
</dbReference>
<dbReference type="PROSITE" id="PS50956">
    <property type="entry name" value="HTH_ASNC_2"/>
    <property type="match status" value="1"/>
</dbReference>
<sequence>MSEKFSDRALDATDLTILRLLQQDGALSSSALAEQLSLSVTPCWRRLRRLEEAGYITGYQANLDRRKLGLDVLAFVQVSFGVHGGELPNRFEAAMLAEPRVLGCHKITGNADYLLQVVARSLDDYSQFVEDVLRQMPGVSAIHSSLALREIKAGSRLPLEP</sequence>
<keyword evidence="2" id="KW-0238">DNA-binding</keyword>
<dbReference type="InterPro" id="IPR019887">
    <property type="entry name" value="Tscrpt_reg_AsnC/Lrp_C"/>
</dbReference>
<dbReference type="PANTHER" id="PTHR30154">
    <property type="entry name" value="LEUCINE-RESPONSIVE REGULATORY PROTEIN"/>
    <property type="match status" value="1"/>
</dbReference>
<dbReference type="InterPro" id="IPR011991">
    <property type="entry name" value="ArsR-like_HTH"/>
</dbReference>
<keyword evidence="6" id="KW-1185">Reference proteome</keyword>
<dbReference type="InterPro" id="IPR036390">
    <property type="entry name" value="WH_DNA-bd_sf"/>
</dbReference>
<evidence type="ECO:0000256" key="2">
    <source>
        <dbReference type="ARBA" id="ARBA00023125"/>
    </source>
</evidence>
<evidence type="ECO:0000256" key="3">
    <source>
        <dbReference type="ARBA" id="ARBA00023163"/>
    </source>
</evidence>
<reference evidence="5" key="1">
    <citation type="submission" date="2024-06" db="EMBL/GenBank/DDBJ databases">
        <title>Genome sequence of Vogesella sp. MAHUQ-64.</title>
        <authorList>
            <person name="Huq M.A."/>
        </authorList>
    </citation>
    <scope>NUCLEOTIDE SEQUENCE</scope>
    <source>
        <strain evidence="5">MAHUQ-64</strain>
    </source>
</reference>
<dbReference type="InterPro" id="IPR000485">
    <property type="entry name" value="AsnC-type_HTH_dom"/>
</dbReference>
<proteinExistence type="predicted"/>
<evidence type="ECO:0000313" key="5">
    <source>
        <dbReference type="EMBL" id="MEQ6292470.1"/>
    </source>
</evidence>
<keyword evidence="1" id="KW-0805">Transcription regulation</keyword>
<dbReference type="EMBL" id="JBEFLD010000011">
    <property type="protein sequence ID" value="MEQ6292470.1"/>
    <property type="molecule type" value="Genomic_DNA"/>
</dbReference>
<dbReference type="InterPro" id="IPR019888">
    <property type="entry name" value="Tscrpt_reg_AsnC-like"/>
</dbReference>
<dbReference type="InterPro" id="IPR036388">
    <property type="entry name" value="WH-like_DNA-bd_sf"/>
</dbReference>
<dbReference type="Pfam" id="PF13412">
    <property type="entry name" value="HTH_24"/>
    <property type="match status" value="1"/>
</dbReference>
<dbReference type="InterPro" id="IPR011008">
    <property type="entry name" value="Dimeric_a/b-barrel"/>
</dbReference>
<organism evidence="5 6">
    <name type="scientific">Vogesella oryzagri</name>
    <dbReference type="NCBI Taxonomy" id="3160864"/>
    <lineage>
        <taxon>Bacteria</taxon>
        <taxon>Pseudomonadati</taxon>
        <taxon>Pseudomonadota</taxon>
        <taxon>Betaproteobacteria</taxon>
        <taxon>Neisseriales</taxon>
        <taxon>Chromobacteriaceae</taxon>
        <taxon>Vogesella</taxon>
    </lineage>
</organism>
<evidence type="ECO:0000256" key="1">
    <source>
        <dbReference type="ARBA" id="ARBA00023015"/>
    </source>
</evidence>
<comment type="caution">
    <text evidence="5">The sequence shown here is derived from an EMBL/GenBank/DDBJ whole genome shotgun (WGS) entry which is preliminary data.</text>
</comment>
<dbReference type="Proteomes" id="UP001433638">
    <property type="component" value="Unassembled WGS sequence"/>
</dbReference>
<evidence type="ECO:0000313" key="6">
    <source>
        <dbReference type="Proteomes" id="UP001433638"/>
    </source>
</evidence>